<protein>
    <submittedName>
        <fullName evidence="6">Regulatory helix-turn-helix protein, lysR family</fullName>
    </submittedName>
</protein>
<evidence type="ECO:0000259" key="5">
    <source>
        <dbReference type="PROSITE" id="PS50931"/>
    </source>
</evidence>
<comment type="similarity">
    <text evidence="1">Belongs to the LysR transcriptional regulatory family.</text>
</comment>
<name>A0ABY0XMX9_9PSED</name>
<feature type="domain" description="HTH lysR-type" evidence="5">
    <location>
        <begin position="1"/>
        <end position="58"/>
    </location>
</feature>
<comment type="caution">
    <text evidence="6">The sequence shown here is derived from an EMBL/GenBank/DDBJ whole genome shotgun (WGS) entry which is preliminary data.</text>
</comment>
<evidence type="ECO:0000313" key="7">
    <source>
        <dbReference type="Proteomes" id="UP000199665"/>
    </source>
</evidence>
<accession>A0ABY0XMX9</accession>
<dbReference type="RefSeq" id="WP_279627434.1">
    <property type="nucleotide sequence ID" value="NZ_FNRV01000001.1"/>
</dbReference>
<evidence type="ECO:0000256" key="3">
    <source>
        <dbReference type="ARBA" id="ARBA00023125"/>
    </source>
</evidence>
<keyword evidence="2" id="KW-0805">Transcription regulation</keyword>
<dbReference type="EMBL" id="FNRV01000001">
    <property type="protein sequence ID" value="SEB71129.1"/>
    <property type="molecule type" value="Genomic_DNA"/>
</dbReference>
<dbReference type="Proteomes" id="UP000199665">
    <property type="component" value="Unassembled WGS sequence"/>
</dbReference>
<dbReference type="PANTHER" id="PTHR30346:SF0">
    <property type="entry name" value="HCA OPERON TRANSCRIPTIONAL ACTIVATOR HCAR"/>
    <property type="match status" value="1"/>
</dbReference>
<sequence>MDLRHLRYFVVVAEAKTISRAAIRLHISRPPLTRQIQQREEDLGVQLFNRTPRGMELPPAGELLLEEAQYSFGSGTGHRTQPTGGIV</sequence>
<gene>
    <name evidence="6" type="ORF">SAMN05216205_0420</name>
</gene>
<proteinExistence type="inferred from homology"/>
<keyword evidence="7" id="KW-1185">Reference proteome</keyword>
<keyword evidence="3" id="KW-0238">DNA-binding</keyword>
<dbReference type="PRINTS" id="PR00039">
    <property type="entry name" value="HTHLYSR"/>
</dbReference>
<keyword evidence="4" id="KW-0804">Transcription</keyword>
<evidence type="ECO:0000256" key="1">
    <source>
        <dbReference type="ARBA" id="ARBA00009437"/>
    </source>
</evidence>
<dbReference type="InterPro" id="IPR036390">
    <property type="entry name" value="WH_DNA-bd_sf"/>
</dbReference>
<reference evidence="6 7" key="1">
    <citation type="submission" date="2016-10" db="EMBL/GenBank/DDBJ databases">
        <authorList>
            <person name="Varghese N."/>
            <person name="Submissions S."/>
        </authorList>
    </citation>
    <scope>NUCLEOTIDE SEQUENCE [LARGE SCALE GENOMIC DNA]</scope>
    <source>
        <strain evidence="6 7">DSM 18327</strain>
    </source>
</reference>
<dbReference type="PANTHER" id="PTHR30346">
    <property type="entry name" value="TRANSCRIPTIONAL DUAL REGULATOR HCAR-RELATED"/>
    <property type="match status" value="1"/>
</dbReference>
<evidence type="ECO:0000256" key="4">
    <source>
        <dbReference type="ARBA" id="ARBA00023163"/>
    </source>
</evidence>
<evidence type="ECO:0000256" key="2">
    <source>
        <dbReference type="ARBA" id="ARBA00023015"/>
    </source>
</evidence>
<dbReference type="Gene3D" id="1.10.10.10">
    <property type="entry name" value="Winged helix-like DNA-binding domain superfamily/Winged helix DNA-binding domain"/>
    <property type="match status" value="1"/>
</dbReference>
<dbReference type="InterPro" id="IPR000847">
    <property type="entry name" value="LysR_HTH_N"/>
</dbReference>
<dbReference type="PROSITE" id="PS50931">
    <property type="entry name" value="HTH_LYSR"/>
    <property type="match status" value="1"/>
</dbReference>
<dbReference type="Pfam" id="PF00126">
    <property type="entry name" value="HTH_1"/>
    <property type="match status" value="1"/>
</dbReference>
<dbReference type="SUPFAM" id="SSF46785">
    <property type="entry name" value="Winged helix' DNA-binding domain"/>
    <property type="match status" value="1"/>
</dbReference>
<organism evidence="6 7">
    <name type="scientific">Pseudomonas mohnii</name>
    <dbReference type="NCBI Taxonomy" id="395600"/>
    <lineage>
        <taxon>Bacteria</taxon>
        <taxon>Pseudomonadati</taxon>
        <taxon>Pseudomonadota</taxon>
        <taxon>Gammaproteobacteria</taxon>
        <taxon>Pseudomonadales</taxon>
        <taxon>Pseudomonadaceae</taxon>
        <taxon>Pseudomonas</taxon>
    </lineage>
</organism>
<evidence type="ECO:0000313" key="6">
    <source>
        <dbReference type="EMBL" id="SEB71129.1"/>
    </source>
</evidence>
<dbReference type="InterPro" id="IPR036388">
    <property type="entry name" value="WH-like_DNA-bd_sf"/>
</dbReference>